<evidence type="ECO:0000256" key="4">
    <source>
        <dbReference type="SAM" id="MobiDB-lite"/>
    </source>
</evidence>
<evidence type="ECO:0000256" key="2">
    <source>
        <dbReference type="ARBA" id="ARBA00023125"/>
    </source>
</evidence>
<dbReference type="EMBL" id="JACHJN010000002">
    <property type="protein sequence ID" value="MBB5954915.1"/>
    <property type="molecule type" value="Genomic_DNA"/>
</dbReference>
<dbReference type="PANTHER" id="PTHR47691">
    <property type="entry name" value="REGULATOR-RELATED"/>
    <property type="match status" value="1"/>
</dbReference>
<evidence type="ECO:0000256" key="3">
    <source>
        <dbReference type="PROSITE-ProRule" id="PRU01091"/>
    </source>
</evidence>
<dbReference type="InterPro" id="IPR005158">
    <property type="entry name" value="BTAD"/>
</dbReference>
<dbReference type="SUPFAM" id="SSF52540">
    <property type="entry name" value="P-loop containing nucleoside triphosphate hydrolases"/>
    <property type="match status" value="1"/>
</dbReference>
<evidence type="ECO:0000256" key="1">
    <source>
        <dbReference type="ARBA" id="ARBA00005820"/>
    </source>
</evidence>
<evidence type="ECO:0000259" key="5">
    <source>
        <dbReference type="PROSITE" id="PS51755"/>
    </source>
</evidence>
<comment type="similarity">
    <text evidence="1">Belongs to the AfsR/DnrI/RedD regulatory family.</text>
</comment>
<dbReference type="GO" id="GO:0003677">
    <property type="term" value="F:DNA binding"/>
    <property type="evidence" value="ECO:0007669"/>
    <property type="project" value="UniProtKB-UniRule"/>
</dbReference>
<protein>
    <submittedName>
        <fullName evidence="6">Putative ATPase</fullName>
    </submittedName>
</protein>
<dbReference type="SMART" id="SM01043">
    <property type="entry name" value="BTAD"/>
    <property type="match status" value="1"/>
</dbReference>
<feature type="DNA-binding region" description="OmpR/PhoB-type" evidence="3">
    <location>
        <begin position="1"/>
        <end position="90"/>
    </location>
</feature>
<organism evidence="6 7">
    <name type="scientific">Saccharothrix tamanrassetensis</name>
    <dbReference type="NCBI Taxonomy" id="1051531"/>
    <lineage>
        <taxon>Bacteria</taxon>
        <taxon>Bacillati</taxon>
        <taxon>Actinomycetota</taxon>
        <taxon>Actinomycetes</taxon>
        <taxon>Pseudonocardiales</taxon>
        <taxon>Pseudonocardiaceae</taxon>
        <taxon>Saccharothrix</taxon>
    </lineage>
</organism>
<dbReference type="InterPro" id="IPR016032">
    <property type="entry name" value="Sig_transdc_resp-reg_C-effctor"/>
</dbReference>
<feature type="compositionally biased region" description="Low complexity" evidence="4">
    <location>
        <begin position="299"/>
        <end position="317"/>
    </location>
</feature>
<dbReference type="Pfam" id="PF03704">
    <property type="entry name" value="BTAD"/>
    <property type="match status" value="1"/>
</dbReference>
<dbReference type="GO" id="GO:0000160">
    <property type="term" value="P:phosphorelay signal transduction system"/>
    <property type="evidence" value="ECO:0007669"/>
    <property type="project" value="InterPro"/>
</dbReference>
<reference evidence="6 7" key="1">
    <citation type="submission" date="2020-08" db="EMBL/GenBank/DDBJ databases">
        <title>Genomic Encyclopedia of Type Strains, Phase III (KMG-III): the genomes of soil and plant-associated and newly described type strains.</title>
        <authorList>
            <person name="Whitman W."/>
        </authorList>
    </citation>
    <scope>NUCLEOTIDE SEQUENCE [LARGE SCALE GENOMIC DNA]</scope>
    <source>
        <strain evidence="6 7">CECT 8640</strain>
    </source>
</reference>
<dbReference type="Gene3D" id="1.25.40.10">
    <property type="entry name" value="Tetratricopeptide repeat domain"/>
    <property type="match status" value="2"/>
</dbReference>
<dbReference type="InterPro" id="IPR036388">
    <property type="entry name" value="WH-like_DNA-bd_sf"/>
</dbReference>
<dbReference type="InterPro" id="IPR058852">
    <property type="entry name" value="HTH_77"/>
</dbReference>
<dbReference type="InterPro" id="IPR041664">
    <property type="entry name" value="AAA_16"/>
</dbReference>
<evidence type="ECO:0000313" key="6">
    <source>
        <dbReference type="EMBL" id="MBB5954915.1"/>
    </source>
</evidence>
<dbReference type="RefSeq" id="WP_184689468.1">
    <property type="nucleotide sequence ID" value="NZ_JACHJN010000002.1"/>
</dbReference>
<keyword evidence="2 3" id="KW-0238">DNA-binding</keyword>
<comment type="caution">
    <text evidence="6">The sequence shown here is derived from an EMBL/GenBank/DDBJ whole genome shotgun (WGS) entry which is preliminary data.</text>
</comment>
<evidence type="ECO:0000313" key="7">
    <source>
        <dbReference type="Proteomes" id="UP000547510"/>
    </source>
</evidence>
<dbReference type="Pfam" id="PF25872">
    <property type="entry name" value="HTH_77"/>
    <property type="match status" value="1"/>
</dbReference>
<dbReference type="AlphaFoldDB" id="A0A841CFX1"/>
<dbReference type="CDD" id="cd15831">
    <property type="entry name" value="BTAD"/>
    <property type="match status" value="1"/>
</dbReference>
<dbReference type="SMART" id="SM00862">
    <property type="entry name" value="Trans_reg_C"/>
    <property type="match status" value="1"/>
</dbReference>
<accession>A0A841CFX1</accession>
<keyword evidence="7" id="KW-1185">Reference proteome</keyword>
<dbReference type="Proteomes" id="UP000547510">
    <property type="component" value="Unassembled WGS sequence"/>
</dbReference>
<proteinExistence type="inferred from homology"/>
<dbReference type="Pfam" id="PF13191">
    <property type="entry name" value="AAA_16"/>
    <property type="match status" value="1"/>
</dbReference>
<dbReference type="Gene3D" id="1.10.10.10">
    <property type="entry name" value="Winged helix-like DNA-binding domain superfamily/Winged helix DNA-binding domain"/>
    <property type="match status" value="1"/>
</dbReference>
<dbReference type="SUPFAM" id="SSF48452">
    <property type="entry name" value="TPR-like"/>
    <property type="match status" value="3"/>
</dbReference>
<dbReference type="GO" id="GO:0006355">
    <property type="term" value="P:regulation of DNA-templated transcription"/>
    <property type="evidence" value="ECO:0007669"/>
    <property type="project" value="InterPro"/>
</dbReference>
<dbReference type="InterPro" id="IPR027417">
    <property type="entry name" value="P-loop_NTPase"/>
</dbReference>
<dbReference type="InterPro" id="IPR001867">
    <property type="entry name" value="OmpR/PhoB-type_DNA-bd"/>
</dbReference>
<dbReference type="SUPFAM" id="SSF46894">
    <property type="entry name" value="C-terminal effector domain of the bipartite response regulators"/>
    <property type="match status" value="1"/>
</dbReference>
<name>A0A841CFX1_9PSEU</name>
<sequence>MRFGVLGPLAVWAADGTLIRVPEAKVRALLAHLLVAEGKPVSVDRLGSTLWGGQPPGNPANTLQTKVSALRRVLGRDVVTWEPPGYALRTGSSDLAEFRALVAARDYDGALALWRGEPLAEFDGEPFAVGFARRMAEERLAVVEDWAEARLASGQAVSLADEVARHPLRERLRGLHMRALFLAGRQVEALESYAELRRELAEEQGLEPGPELTAVHQALLSHEIARPRTNLPAAVTELVGREGAVREVGALLGASRLVTLTGPGGVGKTRLAVETGRALTDTADGVWLVELAGLDHARPAGTDTTGADTTALAGTPGNPDVTDTDRVAGAIAAVLGVREDAHGGFSPGTSDRPADRVVEAVRGRELLLVLDNCERLVEPVAHLVSTLLRAAPNLRILATSQEPLGLAAETIWSVPPLDLPGAIRLFTARATAAAPGFTLTAANQDTVAAICRRLDGLPLALELAATRVRALGVDALLHRLHDRFRLLATGHRDAPARQRTLRAMIDWSWDLLTEAERTVLRRLAVTVEGCALDAAEAICAGGDVHPDDVLDLLTSLVNRSLVVAPEHGPQPRYRLLESVSDYGRERLREAGEFDAVRARHAAFYRSLAERADAELRGPDQLAWLHRLDTDTANLRAALELDPGIAESLAWYWFLRGRVQEARRSLANPWRIGFTVLAGDPAEPFDADAITDPHALWFLGYVLSTVGDMATGERLTDRAYAEFQARSDDWGVAAALSDRFSQAMARGDIAGARDAAERAGEAFTALGDRWGRLQASFALGTLAQLVGDYPEAARVHREGLRLAEELQSWPEVSYTLSWLGRVALLTKDFAQSRVLHERARRVAADQGFSPGEMYAETGLALGARQEGLLDEAERLLLRIQRWHRQVGFEAGGTLILAERGFVAELRGDVDTALKLQEEGLQLARQTGDPRAIALGHEGLAGAKALAGEHEQAARLLGRAAANRLSVGVPLPEAQRHDVDRITAVAREALGDKRFDQVFREGSADLDGAHR</sequence>
<feature type="region of interest" description="Disordered" evidence="4">
    <location>
        <begin position="298"/>
        <end position="323"/>
    </location>
</feature>
<dbReference type="InterPro" id="IPR011990">
    <property type="entry name" value="TPR-like_helical_dom_sf"/>
</dbReference>
<dbReference type="PANTHER" id="PTHR47691:SF3">
    <property type="entry name" value="HTH-TYPE TRANSCRIPTIONAL REGULATOR RV0890C-RELATED"/>
    <property type="match status" value="1"/>
</dbReference>
<dbReference type="PROSITE" id="PS51755">
    <property type="entry name" value="OMPR_PHOB"/>
    <property type="match status" value="1"/>
</dbReference>
<feature type="domain" description="OmpR/PhoB-type" evidence="5">
    <location>
        <begin position="1"/>
        <end position="90"/>
    </location>
</feature>
<gene>
    <name evidence="6" type="ORF">FHS29_001485</name>
</gene>